<protein>
    <submittedName>
        <fullName evidence="1">Uncharacterized protein</fullName>
    </submittedName>
</protein>
<dbReference type="Proteomes" id="UP001164250">
    <property type="component" value="Chromosome 8"/>
</dbReference>
<name>A0ACC1AW69_9ROSI</name>
<evidence type="ECO:0000313" key="1">
    <source>
        <dbReference type="EMBL" id="KAJ0090897.1"/>
    </source>
</evidence>
<dbReference type="EMBL" id="CM047904">
    <property type="protein sequence ID" value="KAJ0090897.1"/>
    <property type="molecule type" value="Genomic_DNA"/>
</dbReference>
<reference evidence="2" key="1">
    <citation type="journal article" date="2023" name="G3 (Bethesda)">
        <title>Genome assembly and association tests identify interacting loci associated with vigor, precocity, and sex in interspecific pistachio rootstocks.</title>
        <authorList>
            <person name="Palmer W."/>
            <person name="Jacygrad E."/>
            <person name="Sagayaradj S."/>
            <person name="Cavanaugh K."/>
            <person name="Han R."/>
            <person name="Bertier L."/>
            <person name="Beede B."/>
            <person name="Kafkas S."/>
            <person name="Golino D."/>
            <person name="Preece J."/>
            <person name="Michelmore R."/>
        </authorList>
    </citation>
    <scope>NUCLEOTIDE SEQUENCE [LARGE SCALE GENOMIC DNA]</scope>
</reference>
<gene>
    <name evidence="1" type="ORF">Patl1_13561</name>
</gene>
<accession>A0ACC1AW69</accession>
<evidence type="ECO:0000313" key="2">
    <source>
        <dbReference type="Proteomes" id="UP001164250"/>
    </source>
</evidence>
<comment type="caution">
    <text evidence="1">The sequence shown here is derived from an EMBL/GenBank/DDBJ whole genome shotgun (WGS) entry which is preliminary data.</text>
</comment>
<proteinExistence type="predicted"/>
<keyword evidence="2" id="KW-1185">Reference proteome</keyword>
<organism evidence="1 2">
    <name type="scientific">Pistacia atlantica</name>
    <dbReference type="NCBI Taxonomy" id="434234"/>
    <lineage>
        <taxon>Eukaryota</taxon>
        <taxon>Viridiplantae</taxon>
        <taxon>Streptophyta</taxon>
        <taxon>Embryophyta</taxon>
        <taxon>Tracheophyta</taxon>
        <taxon>Spermatophyta</taxon>
        <taxon>Magnoliopsida</taxon>
        <taxon>eudicotyledons</taxon>
        <taxon>Gunneridae</taxon>
        <taxon>Pentapetalae</taxon>
        <taxon>rosids</taxon>
        <taxon>malvids</taxon>
        <taxon>Sapindales</taxon>
        <taxon>Anacardiaceae</taxon>
        <taxon>Pistacia</taxon>
    </lineage>
</organism>
<sequence length="387" mass="44819">MFALEKPDSKSDEEWEFKHEQVCGYIRQWVEENVVNHIANETYARTLWYKLETLYASKIGDNKLFLLKQAMNLRYKEESSILDHLNEFQGCFDQLSSMSVMFDEDIRGLWLLNTLSDSWENFRVSLTNSATNGIVTMEYVKSSVLNEEVGRKTQGSSSSHSKVLVTESKGRSQSKGQEQNGRGRTNPKTRKQEKNDDGKHNDHVATVTSEDFFILYDDDVFIGIGDVCLEMDYDSSLLLRGVKHIPDIRLNLISTGKLDDEGYCNTFSDAFVHIPKDERHKLDMKTRRYIFIGYGLDEFGYRLYDPIERKLVRSHDVVFMDNQTIQDVEKAEKAVSQYSDGLIDLYPVPFTNFPTNVEHDVQDDQQDLDDAYALCRLRQIIRLLISF</sequence>